<keyword evidence="6" id="KW-1185">Reference proteome</keyword>
<dbReference type="InterPro" id="IPR001841">
    <property type="entry name" value="Znf_RING"/>
</dbReference>
<feature type="region of interest" description="Disordered" evidence="2">
    <location>
        <begin position="654"/>
        <end position="677"/>
    </location>
</feature>
<evidence type="ECO:0000313" key="6">
    <source>
        <dbReference type="Proteomes" id="UP001346149"/>
    </source>
</evidence>
<feature type="region of interest" description="Disordered" evidence="2">
    <location>
        <begin position="320"/>
        <end position="355"/>
    </location>
</feature>
<dbReference type="GO" id="GO:0008270">
    <property type="term" value="F:zinc ion binding"/>
    <property type="evidence" value="ECO:0007669"/>
    <property type="project" value="UniProtKB-KW"/>
</dbReference>
<evidence type="ECO:0000256" key="1">
    <source>
        <dbReference type="PROSITE-ProRule" id="PRU00175"/>
    </source>
</evidence>
<evidence type="ECO:0000256" key="2">
    <source>
        <dbReference type="SAM" id="MobiDB-lite"/>
    </source>
</evidence>
<organism evidence="5 6">
    <name type="scientific">Trapa natans</name>
    <name type="common">Water chestnut</name>
    <dbReference type="NCBI Taxonomy" id="22666"/>
    <lineage>
        <taxon>Eukaryota</taxon>
        <taxon>Viridiplantae</taxon>
        <taxon>Streptophyta</taxon>
        <taxon>Embryophyta</taxon>
        <taxon>Tracheophyta</taxon>
        <taxon>Spermatophyta</taxon>
        <taxon>Magnoliopsida</taxon>
        <taxon>eudicotyledons</taxon>
        <taxon>Gunneridae</taxon>
        <taxon>Pentapetalae</taxon>
        <taxon>rosids</taxon>
        <taxon>malvids</taxon>
        <taxon>Myrtales</taxon>
        <taxon>Lythraceae</taxon>
        <taxon>Trapa</taxon>
    </lineage>
</organism>
<dbReference type="SUPFAM" id="SSF57850">
    <property type="entry name" value="RING/U-box"/>
    <property type="match status" value="1"/>
</dbReference>
<keyword evidence="3" id="KW-0732">Signal</keyword>
<dbReference type="PANTHER" id="PTHR31150">
    <property type="entry name" value="EXPRESSED PROTEIN"/>
    <property type="match status" value="1"/>
</dbReference>
<protein>
    <recommendedName>
        <fullName evidence="4">RING-type domain-containing protein</fullName>
    </recommendedName>
</protein>
<dbReference type="Gene3D" id="3.30.40.10">
    <property type="entry name" value="Zinc/RING finger domain, C3HC4 (zinc finger)"/>
    <property type="match status" value="1"/>
</dbReference>
<dbReference type="SMART" id="SM00184">
    <property type="entry name" value="RING"/>
    <property type="match status" value="1"/>
</dbReference>
<evidence type="ECO:0000259" key="4">
    <source>
        <dbReference type="PROSITE" id="PS50089"/>
    </source>
</evidence>
<keyword evidence="1" id="KW-0862">Zinc</keyword>
<comment type="caution">
    <text evidence="5">The sequence shown here is derived from an EMBL/GenBank/DDBJ whole genome shotgun (WGS) entry which is preliminary data.</text>
</comment>
<evidence type="ECO:0000313" key="5">
    <source>
        <dbReference type="EMBL" id="KAK4788238.1"/>
    </source>
</evidence>
<feature type="compositionally biased region" description="Polar residues" evidence="2">
    <location>
        <begin position="320"/>
        <end position="334"/>
    </location>
</feature>
<dbReference type="InterPro" id="IPR013083">
    <property type="entry name" value="Znf_RING/FYVE/PHD"/>
</dbReference>
<feature type="compositionally biased region" description="Low complexity" evidence="2">
    <location>
        <begin position="395"/>
        <end position="408"/>
    </location>
</feature>
<dbReference type="AlphaFoldDB" id="A0AAN7R6X7"/>
<gene>
    <name evidence="5" type="ORF">SAY86_019557</name>
</gene>
<dbReference type="PANTHER" id="PTHR31150:SF26">
    <property type="entry name" value="RING-TYPE DOMAIN-CONTAINING PROTEIN"/>
    <property type="match status" value="1"/>
</dbReference>
<accession>A0AAN7R6X7</accession>
<keyword evidence="1" id="KW-0863">Zinc-finger</keyword>
<feature type="domain" description="RING-type" evidence="4">
    <location>
        <begin position="513"/>
        <end position="572"/>
    </location>
</feature>
<feature type="region of interest" description="Disordered" evidence="2">
    <location>
        <begin position="395"/>
        <end position="428"/>
    </location>
</feature>
<proteinExistence type="predicted"/>
<name>A0AAN7R6X7_TRANT</name>
<evidence type="ECO:0000256" key="3">
    <source>
        <dbReference type="SAM" id="SignalP"/>
    </source>
</evidence>
<dbReference type="CDD" id="cd16448">
    <property type="entry name" value="RING-H2"/>
    <property type="match status" value="1"/>
</dbReference>
<keyword evidence="1" id="KW-0479">Metal-binding</keyword>
<feature type="signal peptide" evidence="3">
    <location>
        <begin position="1"/>
        <end position="33"/>
    </location>
</feature>
<reference evidence="5 6" key="1">
    <citation type="journal article" date="2023" name="Hortic Res">
        <title>Pangenome of water caltrop reveals structural variations and asymmetric subgenome divergence after allopolyploidization.</title>
        <authorList>
            <person name="Zhang X."/>
            <person name="Chen Y."/>
            <person name="Wang L."/>
            <person name="Yuan Y."/>
            <person name="Fang M."/>
            <person name="Shi L."/>
            <person name="Lu R."/>
            <person name="Comes H.P."/>
            <person name="Ma Y."/>
            <person name="Chen Y."/>
            <person name="Huang G."/>
            <person name="Zhou Y."/>
            <person name="Zheng Z."/>
            <person name="Qiu Y."/>
        </authorList>
    </citation>
    <scope>NUCLEOTIDE SEQUENCE [LARGE SCALE GENOMIC DNA]</scope>
    <source>
        <strain evidence="5">F231</strain>
    </source>
</reference>
<dbReference type="Proteomes" id="UP001346149">
    <property type="component" value="Unassembled WGS sequence"/>
</dbReference>
<dbReference type="PROSITE" id="PS50089">
    <property type="entry name" value="ZF_RING_2"/>
    <property type="match status" value="1"/>
</dbReference>
<sequence>MIMPLEKKMKNMGATFFFLLLFLSSSLPSSSLAGRRWKLDQLAVQKGDASALHEEVVPPEEEATATIHERLLRVNANDYGSFMLSCEPRKAGADWRELSMSAAVSLLEKSEQEAINAVKCDGSSIPPLPHSPPPIVSATLPADLTLLPLRVKPPAVLARSRDSCSAAPLWAYARLLFVSPASCSVSPRSPGSVIDGDASAAYRIDFVWLNPRCRIHQSLNLKPHGCEKRKLKLYKGCSTVVTMGSACCVAARDKTNPCVPSNELFNRNMRHSPTWSFRWENRGRVAGEEASIGWLSDGISRNNGSDIKCETAYASEDGSSLDSYGMQKHTSPKSPLSEGTFRHARTPPSEQSISRNISMDANLEQVSKESLSISVPSPENLSFASFPSASSIMASPSSSQVHMQLSSSNPSRCTRQSPRVRVKQVSESSIASLMSSNSQFATEDKPVLSSWCGDSTRGSYGGSSDGWSANAFSELTAFSNGRNCSFDGDLFLEKLSKSSVRVSTCRFSERQICGICSKLLTEKSAWSGQKIIANNELSVVAVLVCGHTYHADCLESMTSEIDKYDPSCPVCTFGEKQTLKMSEKALKAELEMRLKKGKRWRNQVIDMDPGGDYAILDRCKGSRHEEKGSRFASSSGTRGSSSVTFLRRHFSFGSKVNRPSSENTRKKGFFWSKSTRE</sequence>
<dbReference type="EMBL" id="JAXQNO010000011">
    <property type="protein sequence ID" value="KAK4788238.1"/>
    <property type="molecule type" value="Genomic_DNA"/>
</dbReference>
<feature type="chain" id="PRO_5042995747" description="RING-type domain-containing protein" evidence="3">
    <location>
        <begin position="34"/>
        <end position="677"/>
    </location>
</feature>